<gene>
    <name evidence="2" type="ORF">GRF59_00185</name>
</gene>
<proteinExistence type="predicted"/>
<dbReference type="EMBL" id="WUBI01000001">
    <property type="protein sequence ID" value="MWV42037.1"/>
    <property type="molecule type" value="Genomic_DNA"/>
</dbReference>
<name>A0A7X3LEI9_9BACL</name>
<accession>A0A7X3LEI9</accession>
<dbReference type="Gene3D" id="3.90.1340.10">
    <property type="entry name" value="Phage tail collar domain"/>
    <property type="match status" value="1"/>
</dbReference>
<keyword evidence="3" id="KW-1185">Reference proteome</keyword>
<dbReference type="InterPro" id="IPR011083">
    <property type="entry name" value="Phage_tail_collar_dom"/>
</dbReference>
<evidence type="ECO:0000313" key="3">
    <source>
        <dbReference type="Proteomes" id="UP000460318"/>
    </source>
</evidence>
<evidence type="ECO:0000259" key="1">
    <source>
        <dbReference type="Pfam" id="PF07484"/>
    </source>
</evidence>
<dbReference type="AlphaFoldDB" id="A0A7X3LEI9"/>
<protein>
    <submittedName>
        <fullName evidence="2">Phage tail protein</fullName>
    </submittedName>
</protein>
<sequence length="180" mass="19089">MADAYVGEIRIFAGNFAPRGWALCNGQLLNVSQNTVLFSILGAQYGGDGRTNFALPNLMGSAPMHQGAGPGLTPRTVGQQIGATTETLTTQQIPNHNHIPQAVDAVGNSKSPVGNLWSQSQKQGIPPHQTQTKLYDATPTVQMSPLALSVAGGSQPHNNMQPFIAQNFIICLEGEYPPRG</sequence>
<feature type="domain" description="Phage tail collar" evidence="1">
    <location>
        <begin position="7"/>
        <end position="62"/>
    </location>
</feature>
<dbReference type="SUPFAM" id="SSF88874">
    <property type="entry name" value="Receptor-binding domain of short tail fibre protein gp12"/>
    <property type="match status" value="1"/>
</dbReference>
<reference evidence="2 3" key="1">
    <citation type="submission" date="2019-12" db="EMBL/GenBank/DDBJ databases">
        <title>Paenibacillus sp. nov., an endophytic bacterium isolated from the stem of Dendrobium.</title>
        <authorList>
            <person name="Zhao R."/>
        </authorList>
    </citation>
    <scope>NUCLEOTIDE SEQUENCE [LARGE SCALE GENOMIC DNA]</scope>
    <source>
        <strain evidence="2 3">HJL G12</strain>
    </source>
</reference>
<comment type="caution">
    <text evidence="2">The sequence shown here is derived from an EMBL/GenBank/DDBJ whole genome shotgun (WGS) entry which is preliminary data.</text>
</comment>
<dbReference type="Pfam" id="PF07484">
    <property type="entry name" value="Collar"/>
    <property type="match status" value="1"/>
</dbReference>
<organism evidence="2 3">
    <name type="scientific">Paenibacillus dendrobii</name>
    <dbReference type="NCBI Taxonomy" id="2691084"/>
    <lineage>
        <taxon>Bacteria</taxon>
        <taxon>Bacillati</taxon>
        <taxon>Bacillota</taxon>
        <taxon>Bacilli</taxon>
        <taxon>Bacillales</taxon>
        <taxon>Paenibacillaceae</taxon>
        <taxon>Paenibacillus</taxon>
    </lineage>
</organism>
<evidence type="ECO:0000313" key="2">
    <source>
        <dbReference type="EMBL" id="MWV42037.1"/>
    </source>
</evidence>
<dbReference type="Proteomes" id="UP000460318">
    <property type="component" value="Unassembled WGS sequence"/>
</dbReference>
<dbReference type="InterPro" id="IPR037053">
    <property type="entry name" value="Phage_tail_collar_dom_sf"/>
</dbReference>
<dbReference type="RefSeq" id="WP_160495676.1">
    <property type="nucleotide sequence ID" value="NZ_WUBI01000001.1"/>
</dbReference>